<keyword evidence="3" id="KW-1185">Reference proteome</keyword>
<dbReference type="eggNOG" id="COG0146">
    <property type="taxonomic scope" value="Bacteria"/>
</dbReference>
<dbReference type="AlphaFoldDB" id="F4CTZ3"/>
<dbReference type="RefSeq" id="WP_013673339.1">
    <property type="nucleotide sequence ID" value="NC_015312.1"/>
</dbReference>
<gene>
    <name evidence="2" type="ordered locus">Psed_1154</name>
</gene>
<protein>
    <submittedName>
        <fullName evidence="2">5-oxoprolinase (ATP-hydrolyzing)</fullName>
        <ecNumber evidence="2">3.5.2.9</ecNumber>
    </submittedName>
</protein>
<evidence type="ECO:0000313" key="3">
    <source>
        <dbReference type="Proteomes" id="UP000007809"/>
    </source>
</evidence>
<proteinExistence type="predicted"/>
<dbReference type="HOGENOM" id="CLU_020413_1_0_11"/>
<dbReference type="EC" id="3.5.2.9" evidence="2"/>
<dbReference type="EMBL" id="CP002593">
    <property type="protein sequence ID" value="AEA23401.1"/>
    <property type="molecule type" value="Genomic_DNA"/>
</dbReference>
<keyword evidence="2" id="KW-0378">Hydrolase</keyword>
<dbReference type="Pfam" id="PF02538">
    <property type="entry name" value="Hydantoinase_B"/>
    <property type="match status" value="1"/>
</dbReference>
<dbReference type="GO" id="GO:0005829">
    <property type="term" value="C:cytosol"/>
    <property type="evidence" value="ECO:0007669"/>
    <property type="project" value="TreeGrafter"/>
</dbReference>
<dbReference type="KEGG" id="pdx:Psed_1154"/>
<dbReference type="InterPro" id="IPR045079">
    <property type="entry name" value="Oxoprolinase-like"/>
</dbReference>
<dbReference type="InterPro" id="IPR003692">
    <property type="entry name" value="Hydantoinase_B"/>
</dbReference>
<dbReference type="GO" id="GO:0006749">
    <property type="term" value="P:glutathione metabolic process"/>
    <property type="evidence" value="ECO:0007669"/>
    <property type="project" value="TreeGrafter"/>
</dbReference>
<evidence type="ECO:0000259" key="1">
    <source>
        <dbReference type="Pfam" id="PF02538"/>
    </source>
</evidence>
<accession>F4CTZ3</accession>
<reference evidence="2 3" key="1">
    <citation type="journal article" date="2011" name="J. Bacteriol.">
        <title>Genome sequence of the 1,4-dioxane-degrading Pseudonocardia dioxanivorans strain CB1190.</title>
        <authorList>
            <person name="Sales C.M."/>
            <person name="Mahendra S."/>
            <person name="Grostern A."/>
            <person name="Parales R.E."/>
            <person name="Goodwin L.A."/>
            <person name="Woyke T."/>
            <person name="Nolan M."/>
            <person name="Lapidus A."/>
            <person name="Chertkov O."/>
            <person name="Ovchinnikova G."/>
            <person name="Sczyrba A."/>
            <person name="Alvarez-Cohen L."/>
        </authorList>
    </citation>
    <scope>NUCLEOTIDE SEQUENCE [LARGE SCALE GENOMIC DNA]</scope>
    <source>
        <strain evidence="3">ATCC 55486 / DSM 44775 / JCM 13855 / CB1190</strain>
    </source>
</reference>
<evidence type="ECO:0000313" key="2">
    <source>
        <dbReference type="EMBL" id="AEA23401.1"/>
    </source>
</evidence>
<dbReference type="OrthoDB" id="102473at2"/>
<dbReference type="GO" id="GO:0017168">
    <property type="term" value="F:5-oxoprolinase (ATP-hydrolyzing) activity"/>
    <property type="evidence" value="ECO:0007669"/>
    <property type="project" value="UniProtKB-EC"/>
</dbReference>
<feature type="domain" description="Hydantoinase B/oxoprolinase" evidence="1">
    <location>
        <begin position="23"/>
        <end position="548"/>
    </location>
</feature>
<dbReference type="PANTHER" id="PTHR11365:SF23">
    <property type="entry name" value="HYPOTHETICAL 5-OXOPROLINASE (EUROFUNG)-RELATED"/>
    <property type="match status" value="1"/>
</dbReference>
<name>F4CTZ3_PSEUX</name>
<organism evidence="2 3">
    <name type="scientific">Pseudonocardia dioxanivorans (strain ATCC 55486 / DSM 44775 / JCM 13855 / CB1190)</name>
    <dbReference type="NCBI Taxonomy" id="675635"/>
    <lineage>
        <taxon>Bacteria</taxon>
        <taxon>Bacillati</taxon>
        <taxon>Actinomycetota</taxon>
        <taxon>Actinomycetes</taxon>
        <taxon>Pseudonocardiales</taxon>
        <taxon>Pseudonocardiaceae</taxon>
        <taxon>Pseudonocardia</taxon>
    </lineage>
</organism>
<dbReference type="Proteomes" id="UP000007809">
    <property type="component" value="Chromosome"/>
</dbReference>
<sequence length="668" mass="71901">MTASEPAIAKPAAVAPSDGPVLDPITSEVLRNAFVTAVDLMAEQLLRTSHSFVIHARDFSGALSDANGDTVAQGSQDVAVQVGTLHFSAKAVLDAFPGDICDGDVFVLNDPYAGGTHFNDVRVLRPIFDDGVLIAMAQSNGHWADVGGSAPGSFDTTAVEHFGEGLRITPVRVWHRGRYLADVARLIASNTRAPEDAEGDLLSQAEATRVCEREVLRLTAKYGREAVLAAFEESQAYVERVVRRRVGALPDGYWEAEDYIDVDPNQGDGLVPIRVGMHIAGDAIRYDLSGSHPAIGSFLNSAFGGTFSAIVAGTKTFFPDVPLNSGFYRPLLVDFGPPGTVVNASWPTAVTGFYAGPYEKIVSAIFQIWSEIVPQRAISTSFNLEYLLLGGRDVRRGRQGRFMYYDWMAGGWGGRNGKDGSNATASIFGVGHAIQSIEMQERSSPVLTGRCELRTDSAGPGEFRGGLGLVKEVTLTDGDGVVLSYCSDRARSVITGTGGGLPSCPHGLSINPRSAGARYLGALASRLTIVPGDSLERPSAGGGGFGDPLCRDPERVLADVVDDYVSVDRARKDYGVVVRNDPEDPDSFQVDDVGTAAERRRLRGHRVDALHADPAAVAEMYVNGELDEFDLVRQFGVILDWGSGRLLVRTTEQFRDIFQRRCVRFWPA</sequence>
<dbReference type="PANTHER" id="PTHR11365">
    <property type="entry name" value="5-OXOPROLINASE RELATED"/>
    <property type="match status" value="1"/>
</dbReference>
<dbReference type="STRING" id="675635.Psed_1154"/>